<protein>
    <submittedName>
        <fullName evidence="2">(northern house mosquito) hypothetical protein</fullName>
    </submittedName>
</protein>
<dbReference type="EMBL" id="HBUE01352909">
    <property type="protein sequence ID" value="CAG6604333.1"/>
    <property type="molecule type" value="Transcribed_RNA"/>
</dbReference>
<dbReference type="AlphaFoldDB" id="A0A8D8IF50"/>
<organism evidence="2">
    <name type="scientific">Culex pipiens</name>
    <name type="common">House mosquito</name>
    <dbReference type="NCBI Taxonomy" id="7175"/>
    <lineage>
        <taxon>Eukaryota</taxon>
        <taxon>Metazoa</taxon>
        <taxon>Ecdysozoa</taxon>
        <taxon>Arthropoda</taxon>
        <taxon>Hexapoda</taxon>
        <taxon>Insecta</taxon>
        <taxon>Pterygota</taxon>
        <taxon>Neoptera</taxon>
        <taxon>Endopterygota</taxon>
        <taxon>Diptera</taxon>
        <taxon>Nematocera</taxon>
        <taxon>Culicoidea</taxon>
        <taxon>Culicidae</taxon>
        <taxon>Culicinae</taxon>
        <taxon>Culicini</taxon>
        <taxon>Culex</taxon>
        <taxon>Culex</taxon>
    </lineage>
</organism>
<reference evidence="2" key="1">
    <citation type="submission" date="2021-05" db="EMBL/GenBank/DDBJ databases">
        <authorList>
            <person name="Alioto T."/>
            <person name="Alioto T."/>
            <person name="Gomez Garrido J."/>
        </authorList>
    </citation>
    <scope>NUCLEOTIDE SEQUENCE</scope>
</reference>
<name>A0A8D8IF50_CULPI</name>
<accession>A0A8D8IF50</accession>
<feature type="region of interest" description="Disordered" evidence="1">
    <location>
        <begin position="48"/>
        <end position="86"/>
    </location>
</feature>
<evidence type="ECO:0000313" key="2">
    <source>
        <dbReference type="EMBL" id="CAG6552034.1"/>
    </source>
</evidence>
<proteinExistence type="predicted"/>
<evidence type="ECO:0000256" key="1">
    <source>
        <dbReference type="SAM" id="MobiDB-lite"/>
    </source>
</evidence>
<sequence>MTGCGTNWWRRSAALWPPRPTPASCSARTPSTVRSWKRTSCCATTWRRSSRADPGASGRRPCPIRRRRSLSKRRAPTRRRASRTIPTRRTTRTARLVEVVGFGHFCPNFFNNFNIYQSCKSIRFFIKNKIMTFGNQNKK</sequence>
<feature type="compositionally biased region" description="Basic residues" evidence="1">
    <location>
        <begin position="62"/>
        <end position="82"/>
    </location>
</feature>
<dbReference type="EMBL" id="HBUE01245807">
    <property type="protein sequence ID" value="CAG6552034.1"/>
    <property type="molecule type" value="Transcribed_RNA"/>
</dbReference>